<keyword evidence="2" id="KW-1185">Reference proteome</keyword>
<evidence type="ECO:0000313" key="1">
    <source>
        <dbReference type="EMBL" id="MEK9499617.1"/>
    </source>
</evidence>
<protein>
    <submittedName>
        <fullName evidence="1">Uncharacterized protein</fullName>
    </submittedName>
</protein>
<proteinExistence type="predicted"/>
<gene>
    <name evidence="1" type="ORF">WI372_01305</name>
</gene>
<dbReference type="EMBL" id="JBBHLI010000001">
    <property type="protein sequence ID" value="MEK9499617.1"/>
    <property type="molecule type" value="Genomic_DNA"/>
</dbReference>
<dbReference type="Proteomes" id="UP001484239">
    <property type="component" value="Unassembled WGS sequence"/>
</dbReference>
<accession>A0ABU9E4K1</accession>
<sequence>MTREKQESLTQYRDFLSGDWLYWEGEKGHRNDDRIARAHENGEQIHLFYRDVHHTPFRYHGQLLIREFVRRTDEPSRFQFSLVHDLSPEDDLRLHATELAEATETEREELVRSRVGQGRFRHNLLRDWGRCAATGVARADLLRASHIKTVAIQFQR</sequence>
<evidence type="ECO:0000313" key="2">
    <source>
        <dbReference type="Proteomes" id="UP001484239"/>
    </source>
</evidence>
<reference evidence="1 2" key="1">
    <citation type="submission" date="2024-02" db="EMBL/GenBank/DDBJ databases">
        <title>A novel Gemmatimonadota bacterium.</title>
        <authorList>
            <person name="Du Z.-J."/>
            <person name="Ye Y.-Q."/>
        </authorList>
    </citation>
    <scope>NUCLEOTIDE SEQUENCE [LARGE SCALE GENOMIC DNA]</scope>
    <source>
        <strain evidence="1 2">DH-20</strain>
    </source>
</reference>
<comment type="caution">
    <text evidence="1">The sequence shown here is derived from an EMBL/GenBank/DDBJ whole genome shotgun (WGS) entry which is preliminary data.</text>
</comment>
<dbReference type="RefSeq" id="WP_405286200.1">
    <property type="nucleotide sequence ID" value="NZ_JBBHLI010000001.1"/>
</dbReference>
<name>A0ABU9E4K1_9BACT</name>
<organism evidence="1 2">
    <name type="scientific">Gaopeijia maritima</name>
    <dbReference type="NCBI Taxonomy" id="3119007"/>
    <lineage>
        <taxon>Bacteria</taxon>
        <taxon>Pseudomonadati</taxon>
        <taxon>Gemmatimonadota</taxon>
        <taxon>Longimicrobiia</taxon>
        <taxon>Gaopeijiales</taxon>
        <taxon>Gaopeijiaceae</taxon>
        <taxon>Gaopeijia</taxon>
    </lineage>
</organism>